<evidence type="ECO:0000256" key="1">
    <source>
        <dbReference type="SAM" id="MobiDB-lite"/>
    </source>
</evidence>
<dbReference type="WBParaSite" id="Gr19_v10_g5461.t1">
    <property type="protein sequence ID" value="Gr19_v10_g5461.t1"/>
    <property type="gene ID" value="Gr19_v10_g5461"/>
</dbReference>
<reference evidence="3" key="1">
    <citation type="submission" date="2022-11" db="UniProtKB">
        <authorList>
            <consortium name="WormBaseParasite"/>
        </authorList>
    </citation>
    <scope>IDENTIFICATION</scope>
</reference>
<feature type="region of interest" description="Disordered" evidence="1">
    <location>
        <begin position="49"/>
        <end position="72"/>
    </location>
</feature>
<dbReference type="Proteomes" id="UP000887572">
    <property type="component" value="Unplaced"/>
</dbReference>
<protein>
    <submittedName>
        <fullName evidence="3">Uncharacterized protein</fullName>
    </submittedName>
</protein>
<dbReference type="AlphaFoldDB" id="A0A914HX39"/>
<evidence type="ECO:0000313" key="3">
    <source>
        <dbReference type="WBParaSite" id="Gr19_v10_g5461.t1"/>
    </source>
</evidence>
<evidence type="ECO:0000313" key="2">
    <source>
        <dbReference type="Proteomes" id="UP000887572"/>
    </source>
</evidence>
<name>A0A914HX39_GLORO</name>
<sequence>MIRHSLIVSDQALIDYKKNNCHRSSIGFHCQATSLIGTLTGGEMLKFLKNKNSDDQPGGGGGSSAGGKEKTAGNFKFNNYLHVQCNRMHK</sequence>
<keyword evidence="2" id="KW-1185">Reference proteome</keyword>
<organism evidence="2 3">
    <name type="scientific">Globodera rostochiensis</name>
    <name type="common">Golden nematode worm</name>
    <name type="synonym">Heterodera rostochiensis</name>
    <dbReference type="NCBI Taxonomy" id="31243"/>
    <lineage>
        <taxon>Eukaryota</taxon>
        <taxon>Metazoa</taxon>
        <taxon>Ecdysozoa</taxon>
        <taxon>Nematoda</taxon>
        <taxon>Chromadorea</taxon>
        <taxon>Rhabditida</taxon>
        <taxon>Tylenchina</taxon>
        <taxon>Tylenchomorpha</taxon>
        <taxon>Tylenchoidea</taxon>
        <taxon>Heteroderidae</taxon>
        <taxon>Heteroderinae</taxon>
        <taxon>Globodera</taxon>
    </lineage>
</organism>
<proteinExistence type="predicted"/>
<accession>A0A914HX39</accession>